<dbReference type="EMBL" id="CP151651">
    <property type="protein sequence ID" value="WZP09896.1"/>
    <property type="molecule type" value="Genomic_DNA"/>
</dbReference>
<organism evidence="1 2">
    <name type="scientific">Cytobacillus pseudoceanisediminis</name>
    <dbReference type="NCBI Taxonomy" id="3051614"/>
    <lineage>
        <taxon>Bacteria</taxon>
        <taxon>Bacillati</taxon>
        <taxon>Bacillota</taxon>
        <taxon>Bacilli</taxon>
        <taxon>Bacillales</taxon>
        <taxon>Bacillaceae</taxon>
        <taxon>Cytobacillus</taxon>
    </lineage>
</organism>
<gene>
    <name evidence="1" type="ORF">AADC60_12395</name>
</gene>
<proteinExistence type="predicted"/>
<protein>
    <submittedName>
        <fullName evidence="1">Uncharacterized protein</fullName>
    </submittedName>
</protein>
<evidence type="ECO:0000313" key="1">
    <source>
        <dbReference type="EMBL" id="WZP09896.1"/>
    </source>
</evidence>
<name>A0ABZ2ZP49_9BACI</name>
<accession>A0ABZ2ZP49</accession>
<keyword evidence="2" id="KW-1185">Reference proteome</keyword>
<dbReference type="Proteomes" id="UP001472074">
    <property type="component" value="Chromosome"/>
</dbReference>
<reference evidence="1 2" key="1">
    <citation type="submission" date="2024-04" db="EMBL/GenBank/DDBJ databases">
        <title>Screening of coral probiotics and analysis of their probiotic properties.</title>
        <authorList>
            <person name="Wang S."/>
        </authorList>
    </citation>
    <scope>NUCLEOTIDE SEQUENCE [LARGE SCALE GENOMIC DNA]</scope>
    <source>
        <strain evidence="1 2">GXU-Z9</strain>
    </source>
</reference>
<sequence>MEILIMEMNGYSAFLNMAARSRVIQSEIQITLYDKLLNLV</sequence>
<dbReference type="RefSeq" id="WP_019379961.1">
    <property type="nucleotide sequence ID" value="NZ_CP151651.1"/>
</dbReference>
<evidence type="ECO:0000313" key="2">
    <source>
        <dbReference type="Proteomes" id="UP001472074"/>
    </source>
</evidence>